<reference evidence="2" key="1">
    <citation type="submission" date="2018-04" db="EMBL/GenBank/DDBJ databases">
        <authorList>
            <person name="Cornet L."/>
        </authorList>
    </citation>
    <scope>NUCLEOTIDE SEQUENCE [LARGE SCALE GENOMIC DNA]</scope>
</reference>
<dbReference type="Proteomes" id="UP000249081">
    <property type="component" value="Unassembled WGS sequence"/>
</dbReference>
<accession>A0A2W4VXM3</accession>
<gene>
    <name evidence="1" type="ORF">DCF17_15655</name>
</gene>
<comment type="caution">
    <text evidence="1">The sequence shown here is derived from an EMBL/GenBank/DDBJ whole genome shotgun (WGS) entry which is preliminary data.</text>
</comment>
<evidence type="ECO:0000313" key="2">
    <source>
        <dbReference type="Proteomes" id="UP000249081"/>
    </source>
</evidence>
<sequence>MTSIPDTQKTLDCLRKVAADTLERKRRLGHYAVIWRDGKPVIIGDDAPSDTTQNGDVIE</sequence>
<dbReference type="AlphaFoldDB" id="A0A2W4VXM3"/>
<dbReference type="EMBL" id="QBMN01000118">
    <property type="protein sequence ID" value="PZO37603.1"/>
    <property type="molecule type" value="Genomic_DNA"/>
</dbReference>
<organism evidence="1 2">
    <name type="scientific">Shackletoniella antarctica</name>
    <dbReference type="NCBI Taxonomy" id="268115"/>
    <lineage>
        <taxon>Bacteria</taxon>
        <taxon>Bacillati</taxon>
        <taxon>Cyanobacteriota</taxon>
        <taxon>Cyanophyceae</taxon>
        <taxon>Oculatellales</taxon>
        <taxon>Oculatellaceae</taxon>
        <taxon>Shackletoniella</taxon>
    </lineage>
</organism>
<protein>
    <submittedName>
        <fullName evidence="1">Uncharacterized protein</fullName>
    </submittedName>
</protein>
<name>A0A2W4VXM3_9CYAN</name>
<reference evidence="1 2" key="2">
    <citation type="submission" date="2018-06" db="EMBL/GenBank/DDBJ databases">
        <title>Metagenomic assembly of (sub)arctic Cyanobacteria and their associated microbiome from non-axenic cultures.</title>
        <authorList>
            <person name="Baurain D."/>
        </authorList>
    </citation>
    <scope>NUCLEOTIDE SEQUENCE [LARGE SCALE GENOMIC DNA]</scope>
    <source>
        <strain evidence="1">ULC041bin1</strain>
    </source>
</reference>
<proteinExistence type="predicted"/>
<evidence type="ECO:0000313" key="1">
    <source>
        <dbReference type="EMBL" id="PZO37603.1"/>
    </source>
</evidence>